<dbReference type="PANTHER" id="PTHR23303:SF14">
    <property type="entry name" value="BOS COMPLEX SUBUNIT NOMO1-RELATED"/>
    <property type="match status" value="1"/>
</dbReference>
<comment type="catalytic activity">
    <reaction evidence="1">
        <text>Endohydrolysis of (1-&gt;4)-alpha-D-glucosidic linkages in polysaccharides containing three or more (1-&gt;4)-alpha-linked D-glucose units.</text>
        <dbReference type="EC" id="3.2.1.1"/>
    </reaction>
</comment>
<dbReference type="GO" id="GO:0004556">
    <property type="term" value="F:alpha-amylase activity"/>
    <property type="evidence" value="ECO:0007669"/>
    <property type="project" value="UniProtKB-EC"/>
</dbReference>
<protein>
    <recommendedName>
        <fullName evidence="2">alpha-amylase</fullName>
        <ecNumber evidence="2">3.2.1.1</ecNumber>
    </recommendedName>
</protein>
<evidence type="ECO:0000313" key="5">
    <source>
        <dbReference type="Proteomes" id="UP000011863"/>
    </source>
</evidence>
<evidence type="ECO:0000256" key="1">
    <source>
        <dbReference type="ARBA" id="ARBA00000548"/>
    </source>
</evidence>
<accession>A0A6C7E837</accession>
<dbReference type="Gene3D" id="2.60.40.10">
    <property type="entry name" value="Immunoglobulins"/>
    <property type="match status" value="2"/>
</dbReference>
<sequence>MTTVHAVAFPHNVEVAPGEGGLVTVTISNTSKVIDSYQVQVFGLDPAWVQVTPDRLSLFPGDTQTAEIRVTLPADYPSSQRMISVNVVSDDDPTSFHLSNIELLVSPRAEMSIELDPTMVTGGKSATFGIVVSNDGNAVARADGFAVDPEELAEFTFDPPSVVVPPGRNQVIRVTAQGGRTWFGQIRARTFTFGVRSDLVGSAAGLSEEVVVETVGTFLQRPRVGRWMMSLLGLLTAAAVFAAVLSRTFDSVVDEAAVTDELIDAALSSDEPGGAVVPTDPGTLTGNIGAATGGGGLAGVQAELFVPGDLTTPVASGVTDEAGSFSLSNLAAGTYKLKLSGAGLEPLWFPAGKVASEGQDIVVGKGENPPLEPVAVGGLPVEVGGSVDAENPSDLSGVVITLVAESSLDVDGDALVATVEVSPDGTFNLENVPSPGVYELLVEKPGFATERRTVVVEPGEGLGDLELSLQPGNGIVAGSVTDERGQPLGGVTISATDQVVTVETVSLTEGAEGTFRVRNLPTPGQYTVTISRPGYISETRTVALSEGQLVGNFNAQLVPAIGEINGRATVDGVPEQGLTVTLTGGDVVRTTAVVSQGPAAGSFGFNQLPAPGTYTLTFSGANVIPQVRVIDVNPFTGSPIVNGVDVSLSPERTVVRGTVTGINGDPEPQATVILSDGTNVFTFLTADEPAGEFEFSDVSPGAYTLTASRSGTDPVVRLVNVSPTAGAPVQNLLLGVQASLTGRVNGFDSTARSVTLRLFLPEQFPNGDSVAVTQTDANGEYTFPSLDAPTTYVVAVYVNENAADPLDSVAIETQPSDPKEVPDFTVSLPS</sequence>
<keyword evidence="3" id="KW-0732">Signal</keyword>
<dbReference type="EMBL" id="AP012057">
    <property type="protein sequence ID" value="BAN02631.1"/>
    <property type="molecule type" value="Genomic_DNA"/>
</dbReference>
<evidence type="ECO:0000256" key="2">
    <source>
        <dbReference type="ARBA" id="ARBA00012595"/>
    </source>
</evidence>
<dbReference type="Pfam" id="PF13620">
    <property type="entry name" value="CarboxypepD_reg"/>
    <property type="match status" value="2"/>
</dbReference>
<dbReference type="SUPFAM" id="SSF49452">
    <property type="entry name" value="Starch-binding domain-like"/>
    <property type="match status" value="4"/>
</dbReference>
<dbReference type="GO" id="GO:0005975">
    <property type="term" value="P:carbohydrate metabolic process"/>
    <property type="evidence" value="ECO:0007669"/>
    <property type="project" value="UniProtKB-ARBA"/>
</dbReference>
<dbReference type="RefSeq" id="WP_015441878.1">
    <property type="nucleotide sequence ID" value="NC_020520.1"/>
</dbReference>
<name>A0A6C7E837_ILUCY</name>
<evidence type="ECO:0000256" key="3">
    <source>
        <dbReference type="ARBA" id="ARBA00022729"/>
    </source>
</evidence>
<dbReference type="InterPro" id="IPR013784">
    <property type="entry name" value="Carb-bd-like_fold"/>
</dbReference>
<dbReference type="GO" id="GO:0030246">
    <property type="term" value="F:carbohydrate binding"/>
    <property type="evidence" value="ECO:0007669"/>
    <property type="project" value="InterPro"/>
</dbReference>
<keyword evidence="5" id="KW-1185">Reference proteome</keyword>
<dbReference type="AlphaFoldDB" id="A0A6C7E837"/>
<proteinExistence type="predicted"/>
<reference evidence="4 5" key="1">
    <citation type="journal article" date="2013" name="Int. J. Syst. Evol. Microbiol.">
        <title>Ilumatobacter nonamiense sp. nov. and Ilumatobacter coccineum sp. nov., isolated from seashore sand.</title>
        <authorList>
            <person name="Matsumoto A."/>
            <person name="Kasai H."/>
            <person name="Matsuo Y."/>
            <person name="Shizuri Y."/>
            <person name="Ichikawa N."/>
            <person name="Fujita N."/>
            <person name="Omura S."/>
            <person name="Takahashi Y."/>
        </authorList>
    </citation>
    <scope>NUCLEOTIDE SEQUENCE [LARGE SCALE GENOMIC DNA]</scope>
    <source>
        <strain evidence="5">NBRC 103263 / KCTC 29153 / YM16-304</strain>
    </source>
</reference>
<dbReference type="Gene3D" id="2.60.40.1120">
    <property type="entry name" value="Carboxypeptidase-like, regulatory domain"/>
    <property type="match status" value="3"/>
</dbReference>
<evidence type="ECO:0000313" key="4">
    <source>
        <dbReference type="EMBL" id="BAN02631.1"/>
    </source>
</evidence>
<dbReference type="OrthoDB" id="5164924at2"/>
<dbReference type="EC" id="3.2.1.1" evidence="2"/>
<dbReference type="Proteomes" id="UP000011863">
    <property type="component" value="Chromosome"/>
</dbReference>
<dbReference type="KEGG" id="aym:YM304_23170"/>
<dbReference type="InterPro" id="IPR051417">
    <property type="entry name" value="SDr/BOS_complex"/>
</dbReference>
<dbReference type="InterPro" id="IPR013783">
    <property type="entry name" value="Ig-like_fold"/>
</dbReference>
<gene>
    <name evidence="4" type="ORF">YM304_23170</name>
</gene>
<organism evidence="4 5">
    <name type="scientific">Ilumatobacter coccineus (strain NBRC 103263 / KCTC 29153 / YM16-304)</name>
    <dbReference type="NCBI Taxonomy" id="1313172"/>
    <lineage>
        <taxon>Bacteria</taxon>
        <taxon>Bacillati</taxon>
        <taxon>Actinomycetota</taxon>
        <taxon>Acidimicrobiia</taxon>
        <taxon>Acidimicrobiales</taxon>
        <taxon>Ilumatobacteraceae</taxon>
        <taxon>Ilumatobacter</taxon>
    </lineage>
</organism>
<dbReference type="PANTHER" id="PTHR23303">
    <property type="entry name" value="CARBOXYPEPTIDASE REGULATORY REGION-CONTAINING"/>
    <property type="match status" value="1"/>
</dbReference>